<dbReference type="GO" id="GO:0005829">
    <property type="term" value="C:cytosol"/>
    <property type="evidence" value="ECO:0007669"/>
    <property type="project" value="TreeGrafter"/>
</dbReference>
<feature type="binding site" evidence="11">
    <location>
        <position position="112"/>
    </location>
    <ligand>
        <name>Fe cation</name>
        <dbReference type="ChEBI" id="CHEBI:24875"/>
        <label>1</label>
    </ligand>
</feature>
<evidence type="ECO:0000256" key="10">
    <source>
        <dbReference type="ARBA" id="ARBA00023160"/>
    </source>
</evidence>
<dbReference type="GO" id="GO:0006633">
    <property type="term" value="P:fatty acid biosynthetic process"/>
    <property type="evidence" value="ECO:0007669"/>
    <property type="project" value="UniProtKB-KW"/>
</dbReference>
<dbReference type="InterPro" id="IPR009078">
    <property type="entry name" value="Ferritin-like_SF"/>
</dbReference>
<feature type="binding site" evidence="11">
    <location>
        <position position="165"/>
    </location>
    <ligand>
        <name>Fe cation</name>
        <dbReference type="ChEBI" id="CHEBI:24875"/>
        <label>2</label>
    </ligand>
</feature>
<proteinExistence type="inferred from homology"/>
<keyword evidence="8 11" id="KW-0408">Iron</keyword>
<gene>
    <name evidence="12" type="ORF">HOP12_10260</name>
</gene>
<dbReference type="Pfam" id="PF03405">
    <property type="entry name" value="FA_desaturase_2"/>
    <property type="match status" value="1"/>
</dbReference>
<dbReference type="SUPFAM" id="SSF47240">
    <property type="entry name" value="Ferritin-like"/>
    <property type="match status" value="1"/>
</dbReference>
<dbReference type="InterPro" id="IPR012348">
    <property type="entry name" value="RNR-like"/>
</dbReference>
<evidence type="ECO:0000256" key="8">
    <source>
        <dbReference type="ARBA" id="ARBA00023004"/>
    </source>
</evidence>
<comment type="similarity">
    <text evidence="2">Belongs to the fatty acid desaturase type 2 family.</text>
</comment>
<evidence type="ECO:0000313" key="12">
    <source>
        <dbReference type="EMBL" id="NOT34540.1"/>
    </source>
</evidence>
<keyword evidence="7 12" id="KW-0560">Oxidoreductase</keyword>
<keyword evidence="4" id="KW-0444">Lipid biosynthesis</keyword>
<evidence type="ECO:0000256" key="5">
    <source>
        <dbReference type="ARBA" id="ARBA00022723"/>
    </source>
</evidence>
<dbReference type="EMBL" id="JABFRW010000129">
    <property type="protein sequence ID" value="NOT34540.1"/>
    <property type="molecule type" value="Genomic_DNA"/>
</dbReference>
<dbReference type="InterPro" id="IPR005067">
    <property type="entry name" value="Fatty_acid_desaturase-2"/>
</dbReference>
<organism evidence="12 13">
    <name type="scientific">Eiseniibacteriota bacterium</name>
    <dbReference type="NCBI Taxonomy" id="2212470"/>
    <lineage>
        <taxon>Bacteria</taxon>
        <taxon>Candidatus Eiseniibacteriota</taxon>
    </lineage>
</organism>
<dbReference type="EC" id="1.14.19.2" evidence="12"/>
<feature type="binding site" evidence="11">
    <location>
        <position position="197"/>
    </location>
    <ligand>
        <name>Fe cation</name>
        <dbReference type="ChEBI" id="CHEBI:24875"/>
        <label>1</label>
    </ligand>
</feature>
<comment type="subunit">
    <text evidence="3">Homodimer.</text>
</comment>
<evidence type="ECO:0000256" key="2">
    <source>
        <dbReference type="ARBA" id="ARBA00008749"/>
    </source>
</evidence>
<comment type="cofactor">
    <cofactor evidence="11">
        <name>Fe cation</name>
        <dbReference type="ChEBI" id="CHEBI:24875"/>
    </cofactor>
    <text evidence="11">Binds 2 iron ions per subunit.</text>
</comment>
<keyword evidence="9" id="KW-0443">Lipid metabolism</keyword>
<dbReference type="PANTHER" id="PTHR31155">
    <property type="entry name" value="ACYL- ACYL-CARRIER-PROTEIN DESATURASE-RELATED"/>
    <property type="match status" value="1"/>
</dbReference>
<evidence type="ECO:0000256" key="11">
    <source>
        <dbReference type="PIRSR" id="PIRSR000346-1"/>
    </source>
</evidence>
<keyword evidence="5 11" id="KW-0479">Metal-binding</keyword>
<comment type="caution">
    <text evidence="12">The sequence shown here is derived from an EMBL/GenBank/DDBJ whole genome shotgun (WGS) entry which is preliminary data.</text>
</comment>
<evidence type="ECO:0000256" key="1">
    <source>
        <dbReference type="ARBA" id="ARBA00001954"/>
    </source>
</evidence>
<dbReference type="PIRSF" id="PIRSF000346">
    <property type="entry name" value="Dlt9_acylACP_des"/>
    <property type="match status" value="1"/>
</dbReference>
<feature type="binding site" evidence="11">
    <location>
        <position position="197"/>
    </location>
    <ligand>
        <name>Fe cation</name>
        <dbReference type="ChEBI" id="CHEBI:24875"/>
        <label>2</label>
    </ligand>
</feature>
<dbReference type="CDD" id="cd01050">
    <property type="entry name" value="Acyl_ACP_Desat"/>
    <property type="match status" value="1"/>
</dbReference>
<evidence type="ECO:0000256" key="4">
    <source>
        <dbReference type="ARBA" id="ARBA00022516"/>
    </source>
</evidence>
<evidence type="ECO:0000256" key="9">
    <source>
        <dbReference type="ARBA" id="ARBA00023098"/>
    </source>
</evidence>
<dbReference type="PANTHER" id="PTHR31155:SF9">
    <property type="entry name" value="STEAROYL-[ACYL-CARRIER-PROTEIN] 9-DESATURASE 7, CHLOROPLASTIC"/>
    <property type="match status" value="1"/>
</dbReference>
<name>A0A849ST31_UNCEI</name>
<reference evidence="12 13" key="1">
    <citation type="submission" date="2020-04" db="EMBL/GenBank/DDBJ databases">
        <title>Metagenomic profiling of ammonia- and methane-oxidizing microorganisms in a Dutch drinking water treatment plant.</title>
        <authorList>
            <person name="Poghosyan L."/>
            <person name="Leucker S."/>
        </authorList>
    </citation>
    <scope>NUCLEOTIDE SEQUENCE [LARGE SCALE GENOMIC DNA]</scope>
    <source>
        <strain evidence="12">S-RSF-IL-03</strain>
    </source>
</reference>
<evidence type="ECO:0000256" key="3">
    <source>
        <dbReference type="ARBA" id="ARBA00011738"/>
    </source>
</evidence>
<feature type="binding site" evidence="11">
    <location>
        <position position="81"/>
    </location>
    <ligand>
        <name>Fe cation</name>
        <dbReference type="ChEBI" id="CHEBI:24875"/>
        <label>1</label>
    </ligand>
</feature>
<sequence length="324" mass="38131">MSQPSPEFDLLSRIELLADLEPFVDDLIQQHEAKRELWFPSDLFGEEEQENPETWGQRIRKLAEGLPDPCRIAIALNLITEEGLPHFHRLLAVHFGDETFWRKWNNLWTAEEDRHGAVLHDYCRETRILHTRTLEKLQFEYLRGGFHPQWDRDPYRVFVYTTLQERATQMSHAGTGRICAEYEPKVDYILKNIAADEARHYSFYRQVFAEVIKRDPDRALESAALVMPAIDMPGISMPGFKEFADVVRRSGIYGPRDYLKIVQDQIRFWQIESLTGLRESGRVAQEKILQIPRRLEKIAEYVENKSRSKTFSFELVFQREFALD</sequence>
<dbReference type="AlphaFoldDB" id="A0A849ST31"/>
<feature type="binding site" evidence="11">
    <location>
        <position position="200"/>
    </location>
    <ligand>
        <name>Fe cation</name>
        <dbReference type="ChEBI" id="CHEBI:24875"/>
        <label>2</label>
    </ligand>
</feature>
<comment type="cofactor">
    <cofactor evidence="1">
        <name>Fe(2+)</name>
        <dbReference type="ChEBI" id="CHEBI:29033"/>
    </cofactor>
</comment>
<dbReference type="GO" id="GO:0046872">
    <property type="term" value="F:metal ion binding"/>
    <property type="evidence" value="ECO:0007669"/>
    <property type="project" value="UniProtKB-KW"/>
</dbReference>
<dbReference type="Proteomes" id="UP000580839">
    <property type="component" value="Unassembled WGS sequence"/>
</dbReference>
<keyword evidence="10" id="KW-0275">Fatty acid biosynthesis</keyword>
<evidence type="ECO:0000256" key="6">
    <source>
        <dbReference type="ARBA" id="ARBA00022832"/>
    </source>
</evidence>
<protein>
    <submittedName>
        <fullName evidence="12">Acyl-ACP desaturase</fullName>
        <ecNumber evidence="12">1.14.19.2</ecNumber>
    </submittedName>
</protein>
<feature type="binding site" evidence="11">
    <location>
        <position position="115"/>
    </location>
    <ligand>
        <name>Fe cation</name>
        <dbReference type="ChEBI" id="CHEBI:24875"/>
        <label>1</label>
    </ligand>
</feature>
<feature type="binding site" evidence="11">
    <location>
        <position position="112"/>
    </location>
    <ligand>
        <name>Fe cation</name>
        <dbReference type="ChEBI" id="CHEBI:24875"/>
        <label>2</label>
    </ligand>
</feature>
<keyword evidence="6" id="KW-0276">Fatty acid metabolism</keyword>
<evidence type="ECO:0000313" key="13">
    <source>
        <dbReference type="Proteomes" id="UP000580839"/>
    </source>
</evidence>
<dbReference type="Gene3D" id="1.10.620.20">
    <property type="entry name" value="Ribonucleotide Reductase, subunit A"/>
    <property type="match status" value="1"/>
</dbReference>
<evidence type="ECO:0000256" key="7">
    <source>
        <dbReference type="ARBA" id="ARBA00023002"/>
    </source>
</evidence>
<accession>A0A849ST31</accession>
<dbReference type="GO" id="GO:0045300">
    <property type="term" value="F:stearoyl-[ACP] desaturase activity"/>
    <property type="evidence" value="ECO:0007669"/>
    <property type="project" value="UniProtKB-EC"/>
</dbReference>